<evidence type="ECO:0000313" key="3">
    <source>
        <dbReference type="Proteomes" id="UP000314294"/>
    </source>
</evidence>
<dbReference type="EMBL" id="SRLO01000165">
    <property type="protein sequence ID" value="TNN70310.1"/>
    <property type="molecule type" value="Genomic_DNA"/>
</dbReference>
<reference evidence="2 3" key="1">
    <citation type="submission" date="2019-03" db="EMBL/GenBank/DDBJ databases">
        <title>First draft genome of Liparis tanakae, snailfish: a comprehensive survey of snailfish specific genes.</title>
        <authorList>
            <person name="Kim W."/>
            <person name="Song I."/>
            <person name="Jeong J.-H."/>
            <person name="Kim D."/>
            <person name="Kim S."/>
            <person name="Ryu S."/>
            <person name="Song J.Y."/>
            <person name="Lee S.K."/>
        </authorList>
    </citation>
    <scope>NUCLEOTIDE SEQUENCE [LARGE SCALE GENOMIC DNA]</scope>
    <source>
        <tissue evidence="2">Muscle</tissue>
    </source>
</reference>
<protein>
    <submittedName>
        <fullName evidence="2">Uncharacterized protein</fullName>
    </submittedName>
</protein>
<feature type="compositionally biased region" description="Low complexity" evidence="1">
    <location>
        <begin position="74"/>
        <end position="87"/>
    </location>
</feature>
<proteinExistence type="predicted"/>
<dbReference type="AlphaFoldDB" id="A0A4Z2HXQ9"/>
<dbReference type="Proteomes" id="UP000314294">
    <property type="component" value="Unassembled WGS sequence"/>
</dbReference>
<evidence type="ECO:0000256" key="1">
    <source>
        <dbReference type="SAM" id="MobiDB-lite"/>
    </source>
</evidence>
<evidence type="ECO:0000313" key="2">
    <source>
        <dbReference type="EMBL" id="TNN70310.1"/>
    </source>
</evidence>
<comment type="caution">
    <text evidence="2">The sequence shown here is derived from an EMBL/GenBank/DDBJ whole genome shotgun (WGS) entry which is preliminary data.</text>
</comment>
<gene>
    <name evidence="2" type="ORF">EYF80_019524</name>
</gene>
<feature type="region of interest" description="Disordered" evidence="1">
    <location>
        <begin position="68"/>
        <end position="87"/>
    </location>
</feature>
<keyword evidence="3" id="KW-1185">Reference proteome</keyword>
<sequence>MNNVQSDCRAPVAPLLAGRCYCTLQAGQQASLRSGRGQKSICLTISAKSSSTMVLLLADVSMKGQPQSSASAWPSLGDTSLSSSRSTLLPTSTTGTCWYLETSERGIFRGALEAAACSPRWARFVSAGDDRNFLLQTKLTAGDLARPGVLEKQQLQSLEGVTCERGAHRADKCKPTARQEEL</sequence>
<organism evidence="2 3">
    <name type="scientific">Liparis tanakae</name>
    <name type="common">Tanaka's snailfish</name>
    <dbReference type="NCBI Taxonomy" id="230148"/>
    <lineage>
        <taxon>Eukaryota</taxon>
        <taxon>Metazoa</taxon>
        <taxon>Chordata</taxon>
        <taxon>Craniata</taxon>
        <taxon>Vertebrata</taxon>
        <taxon>Euteleostomi</taxon>
        <taxon>Actinopterygii</taxon>
        <taxon>Neopterygii</taxon>
        <taxon>Teleostei</taxon>
        <taxon>Neoteleostei</taxon>
        <taxon>Acanthomorphata</taxon>
        <taxon>Eupercaria</taxon>
        <taxon>Perciformes</taxon>
        <taxon>Cottioidei</taxon>
        <taxon>Cottales</taxon>
        <taxon>Liparidae</taxon>
        <taxon>Liparis</taxon>
    </lineage>
</organism>
<accession>A0A4Z2HXQ9</accession>
<name>A0A4Z2HXQ9_9TELE</name>